<dbReference type="OrthoDB" id="26679at2759"/>
<comment type="caution">
    <text evidence="3">The sequence shown here is derived from an EMBL/GenBank/DDBJ whole genome shotgun (WGS) entry which is preliminary data.</text>
</comment>
<feature type="compositionally biased region" description="Low complexity" evidence="1">
    <location>
        <begin position="353"/>
        <end position="364"/>
    </location>
</feature>
<dbReference type="AlphaFoldDB" id="A0A5N5TEF1"/>
<feature type="region of interest" description="Disordered" evidence="1">
    <location>
        <begin position="464"/>
        <end position="494"/>
    </location>
</feature>
<feature type="region of interest" description="Disordered" evidence="1">
    <location>
        <begin position="34"/>
        <end position="59"/>
    </location>
</feature>
<feature type="chain" id="PRO_5024373427" evidence="2">
    <location>
        <begin position="19"/>
        <end position="581"/>
    </location>
</feature>
<feature type="region of interest" description="Disordered" evidence="1">
    <location>
        <begin position="241"/>
        <end position="381"/>
    </location>
</feature>
<accession>A0A5N5TEF1</accession>
<reference evidence="3 4" key="1">
    <citation type="journal article" date="2019" name="PLoS Biol.">
        <title>Sex chromosomes control vertical transmission of feminizing Wolbachia symbionts in an isopod.</title>
        <authorList>
            <person name="Becking T."/>
            <person name="Chebbi M.A."/>
            <person name="Giraud I."/>
            <person name="Moumen B."/>
            <person name="Laverre T."/>
            <person name="Caubet Y."/>
            <person name="Peccoud J."/>
            <person name="Gilbert C."/>
            <person name="Cordaux R."/>
        </authorList>
    </citation>
    <scope>NUCLEOTIDE SEQUENCE [LARGE SCALE GENOMIC DNA]</scope>
    <source>
        <strain evidence="3">ANa2</strain>
        <tissue evidence="3">Whole body excluding digestive tract and cuticle</tissue>
    </source>
</reference>
<keyword evidence="4" id="KW-1185">Reference proteome</keyword>
<organism evidence="3 4">
    <name type="scientific">Armadillidium nasatum</name>
    <dbReference type="NCBI Taxonomy" id="96803"/>
    <lineage>
        <taxon>Eukaryota</taxon>
        <taxon>Metazoa</taxon>
        <taxon>Ecdysozoa</taxon>
        <taxon>Arthropoda</taxon>
        <taxon>Crustacea</taxon>
        <taxon>Multicrustacea</taxon>
        <taxon>Malacostraca</taxon>
        <taxon>Eumalacostraca</taxon>
        <taxon>Peracarida</taxon>
        <taxon>Isopoda</taxon>
        <taxon>Oniscidea</taxon>
        <taxon>Crinocheta</taxon>
        <taxon>Armadillidiidae</taxon>
        <taxon>Armadillidium</taxon>
    </lineage>
</organism>
<feature type="signal peptide" evidence="2">
    <location>
        <begin position="1"/>
        <end position="18"/>
    </location>
</feature>
<evidence type="ECO:0000313" key="3">
    <source>
        <dbReference type="EMBL" id="KAB7504912.1"/>
    </source>
</evidence>
<feature type="compositionally biased region" description="Polar residues" evidence="1">
    <location>
        <begin position="35"/>
        <end position="48"/>
    </location>
</feature>
<dbReference type="EMBL" id="SEYY01002127">
    <property type="protein sequence ID" value="KAB7504912.1"/>
    <property type="molecule type" value="Genomic_DNA"/>
</dbReference>
<evidence type="ECO:0000313" key="4">
    <source>
        <dbReference type="Proteomes" id="UP000326759"/>
    </source>
</evidence>
<feature type="region of interest" description="Disordered" evidence="1">
    <location>
        <begin position="188"/>
        <end position="224"/>
    </location>
</feature>
<feature type="compositionally biased region" description="Polar residues" evidence="1">
    <location>
        <begin position="282"/>
        <end position="322"/>
    </location>
</feature>
<name>A0A5N5TEF1_9CRUS</name>
<keyword evidence="2" id="KW-0732">Signal</keyword>
<sequence length="581" mass="62498">MVLIYILFVLLFQFKADIDLLIQGSTKRKEAEITPYSTDVSSQKSSDVANCPKAPANSLDTERSLDKECLEKFLKIQVRHITDGQGVVAGVLLVTPNAVMFDPNVSDPLVIERGSESYGVIAPMDFVVNAALYYDIAHMKVKDTGLPRPEIPKPEIYYGPLEIQEPLLEEEEPTGQTERLLGAEGEVGMLGGSEESPSKDGTFPELTAENDNDNDSACSCGGETRETSAFPKAFEHELLTPISSDASPTGGEGASQQPPSFVQGDLAPIEEGRKTEEAKASSGETIETPSVGSTLSQIGPAQDQCDTTITATPPNSVTSLTPLAQEKPPLTGSSSLPPPHPQQQAPNDKKRTTSVTFSTSSDSDMPPLLEDDNVEMPSQESRKQKLSIGIVGRKVVLNVQSNIAYSNSNISIEAINRVDNIEVIEAINRGDNIEVIEAINRGDNIEVLKRISYPLSWMESFGGENKDPQSLQQGLSSSAPPSSNWMGGITGMTQPVSGDLNDSNRQGMFSNVFSITTNVSNMLTSCSSSIGSISMSEVGRSVDLKGESSKGGGNADYLQDSLEETLEKGIRYRLLCKIHVE</sequence>
<proteinExistence type="predicted"/>
<feature type="compositionally biased region" description="Polar residues" evidence="1">
    <location>
        <begin position="468"/>
        <end position="494"/>
    </location>
</feature>
<evidence type="ECO:0000256" key="1">
    <source>
        <dbReference type="SAM" id="MobiDB-lite"/>
    </source>
</evidence>
<evidence type="ECO:0000256" key="2">
    <source>
        <dbReference type="SAM" id="SignalP"/>
    </source>
</evidence>
<protein>
    <submittedName>
        <fullName evidence="3">Uncharacterized protein</fullName>
    </submittedName>
</protein>
<dbReference type="Proteomes" id="UP000326759">
    <property type="component" value="Unassembled WGS sequence"/>
</dbReference>
<feature type="compositionally biased region" description="Basic and acidic residues" evidence="1">
    <location>
        <begin position="270"/>
        <end position="279"/>
    </location>
</feature>
<gene>
    <name evidence="3" type="ORF">Anas_00344</name>
</gene>